<protein>
    <submittedName>
        <fullName evidence="1">Uncharacterized protein</fullName>
    </submittedName>
</protein>
<keyword evidence="2" id="KW-1185">Reference proteome</keyword>
<proteinExistence type="predicted"/>
<organism evidence="1 2">
    <name type="scientific">Marasmius crinis-equi</name>
    <dbReference type="NCBI Taxonomy" id="585013"/>
    <lineage>
        <taxon>Eukaryota</taxon>
        <taxon>Fungi</taxon>
        <taxon>Dikarya</taxon>
        <taxon>Basidiomycota</taxon>
        <taxon>Agaricomycotina</taxon>
        <taxon>Agaricomycetes</taxon>
        <taxon>Agaricomycetidae</taxon>
        <taxon>Agaricales</taxon>
        <taxon>Marasmiineae</taxon>
        <taxon>Marasmiaceae</taxon>
        <taxon>Marasmius</taxon>
    </lineage>
</organism>
<evidence type="ECO:0000313" key="1">
    <source>
        <dbReference type="EMBL" id="KAL0562825.1"/>
    </source>
</evidence>
<dbReference type="SUPFAM" id="SSF57903">
    <property type="entry name" value="FYVE/PHD zinc finger"/>
    <property type="match status" value="1"/>
</dbReference>
<name>A0ABR3EIZ4_9AGAR</name>
<gene>
    <name evidence="1" type="ORF">V5O48_019253</name>
</gene>
<sequence length="301" mass="34665">CGETRNVGEQVIQQNLIQCQTCETWEHVACQLGGKDAIPEPFFCNECNGSPPGFWGSQWKQTFHAKWQKSNKNGEVQARKDVKKRLRPGLTVLVQDGIFYYPARLIVLVSKAFWKAKFWRGNFPHIDAIHEPGDYLDIHVDTIVDALQNNTEDRRRIRLGRFTTTREINNLKMDMEANVMDPKTSRKYTPEVQRVLSPQLKRLQKLIFEPKNCSPSEYPTLQYQQASKSLVVPFTGGLRYGLRSEAINWMFNSIPGLKERSDFTWVTDGPLQDALLLLIADRDYTEFVGLPECPKRSGKRE</sequence>
<dbReference type="InterPro" id="IPR013083">
    <property type="entry name" value="Znf_RING/FYVE/PHD"/>
</dbReference>
<reference evidence="1 2" key="1">
    <citation type="submission" date="2024-02" db="EMBL/GenBank/DDBJ databases">
        <title>A draft genome for the cacao thread blight pathogen Marasmius crinis-equi.</title>
        <authorList>
            <person name="Cohen S.P."/>
            <person name="Baruah I.K."/>
            <person name="Amoako-Attah I."/>
            <person name="Bukari Y."/>
            <person name="Meinhardt L.W."/>
            <person name="Bailey B.A."/>
        </authorList>
    </citation>
    <scope>NUCLEOTIDE SEQUENCE [LARGE SCALE GENOMIC DNA]</scope>
    <source>
        <strain evidence="1 2">GH-76</strain>
    </source>
</reference>
<comment type="caution">
    <text evidence="1">The sequence shown here is derived from an EMBL/GenBank/DDBJ whole genome shotgun (WGS) entry which is preliminary data.</text>
</comment>
<dbReference type="Gene3D" id="3.30.40.10">
    <property type="entry name" value="Zinc/RING finger domain, C3HC4 (zinc finger)"/>
    <property type="match status" value="1"/>
</dbReference>
<feature type="non-terminal residue" evidence="1">
    <location>
        <position position="1"/>
    </location>
</feature>
<feature type="non-terminal residue" evidence="1">
    <location>
        <position position="301"/>
    </location>
</feature>
<dbReference type="Proteomes" id="UP001465976">
    <property type="component" value="Unassembled WGS sequence"/>
</dbReference>
<dbReference type="EMBL" id="JBAHYK010004423">
    <property type="protein sequence ID" value="KAL0562825.1"/>
    <property type="molecule type" value="Genomic_DNA"/>
</dbReference>
<accession>A0ABR3EIZ4</accession>
<dbReference type="InterPro" id="IPR011011">
    <property type="entry name" value="Znf_FYVE_PHD"/>
</dbReference>
<evidence type="ECO:0000313" key="2">
    <source>
        <dbReference type="Proteomes" id="UP001465976"/>
    </source>
</evidence>